<organism evidence="1 2">
    <name type="scientific">Punica granatum</name>
    <name type="common">Pomegranate</name>
    <dbReference type="NCBI Taxonomy" id="22663"/>
    <lineage>
        <taxon>Eukaryota</taxon>
        <taxon>Viridiplantae</taxon>
        <taxon>Streptophyta</taxon>
        <taxon>Embryophyta</taxon>
        <taxon>Tracheophyta</taxon>
        <taxon>Spermatophyta</taxon>
        <taxon>Magnoliopsida</taxon>
        <taxon>eudicotyledons</taxon>
        <taxon>Gunneridae</taxon>
        <taxon>Pentapetalae</taxon>
        <taxon>rosids</taxon>
        <taxon>malvids</taxon>
        <taxon>Myrtales</taxon>
        <taxon>Lythraceae</taxon>
        <taxon>Punica</taxon>
    </lineage>
</organism>
<protein>
    <submittedName>
        <fullName evidence="1">Uncharacterized protein</fullName>
    </submittedName>
</protein>
<dbReference type="EMBL" id="PGOL01008018">
    <property type="protein sequence ID" value="PKI32118.1"/>
    <property type="molecule type" value="Genomic_DNA"/>
</dbReference>
<dbReference type="AlphaFoldDB" id="A0A2I0HKA7"/>
<sequence length="77" mass="8500">METRYRVAGGVELKLDESECPRPSGRRHRWGEEIGRTSGSMEVHRVDLILIADGGREGIGSNDVVRLGEGRGSSMKF</sequence>
<name>A0A2I0HKA7_PUNGR</name>
<evidence type="ECO:0000313" key="1">
    <source>
        <dbReference type="EMBL" id="PKI32118.1"/>
    </source>
</evidence>
<reference evidence="1 2" key="1">
    <citation type="submission" date="2017-11" db="EMBL/GenBank/DDBJ databases">
        <title>De-novo sequencing of pomegranate (Punica granatum L.) genome.</title>
        <authorList>
            <person name="Akparov Z."/>
            <person name="Amiraslanov A."/>
            <person name="Hajiyeva S."/>
            <person name="Abbasov M."/>
            <person name="Kaur K."/>
            <person name="Hamwieh A."/>
            <person name="Solovyev V."/>
            <person name="Salamov A."/>
            <person name="Braich B."/>
            <person name="Kosarev P."/>
            <person name="Mahmoud A."/>
            <person name="Hajiyev E."/>
            <person name="Babayeva S."/>
            <person name="Izzatullayeva V."/>
            <person name="Mammadov A."/>
            <person name="Mammadov A."/>
            <person name="Sharifova S."/>
            <person name="Ojaghi J."/>
            <person name="Eynullazada K."/>
            <person name="Bayramov B."/>
            <person name="Abdulazimova A."/>
            <person name="Shahmuradov I."/>
        </authorList>
    </citation>
    <scope>NUCLEOTIDE SEQUENCE [LARGE SCALE GENOMIC DNA]</scope>
    <source>
        <strain evidence="2">cv. AG2017</strain>
        <tissue evidence="1">Leaf</tissue>
    </source>
</reference>
<proteinExistence type="predicted"/>
<accession>A0A2I0HKA7</accession>
<gene>
    <name evidence="1" type="ORF">CRG98_047487</name>
</gene>
<evidence type="ECO:0000313" key="2">
    <source>
        <dbReference type="Proteomes" id="UP000233551"/>
    </source>
</evidence>
<keyword evidence="2" id="KW-1185">Reference proteome</keyword>
<dbReference type="Proteomes" id="UP000233551">
    <property type="component" value="Unassembled WGS sequence"/>
</dbReference>
<comment type="caution">
    <text evidence="1">The sequence shown here is derived from an EMBL/GenBank/DDBJ whole genome shotgun (WGS) entry which is preliminary data.</text>
</comment>